<comment type="caution">
    <text evidence="2">The sequence shown here is derived from an EMBL/GenBank/DDBJ whole genome shotgun (WGS) entry which is preliminary data.</text>
</comment>
<dbReference type="SUPFAM" id="SSF69989">
    <property type="entry name" value="C-terminal domain of PLC-beta"/>
    <property type="match status" value="1"/>
</dbReference>
<feature type="coiled-coil region" evidence="1">
    <location>
        <begin position="357"/>
        <end position="399"/>
    </location>
</feature>
<dbReference type="EMBL" id="JAPDRL010000031">
    <property type="protein sequence ID" value="KAJ9665209.1"/>
    <property type="molecule type" value="Genomic_DNA"/>
</dbReference>
<evidence type="ECO:0000313" key="3">
    <source>
        <dbReference type="Proteomes" id="UP001172684"/>
    </source>
</evidence>
<keyword evidence="1" id="KW-0175">Coiled coil</keyword>
<organism evidence="2 3">
    <name type="scientific">Coniosporium apollinis</name>
    <dbReference type="NCBI Taxonomy" id="61459"/>
    <lineage>
        <taxon>Eukaryota</taxon>
        <taxon>Fungi</taxon>
        <taxon>Dikarya</taxon>
        <taxon>Ascomycota</taxon>
        <taxon>Pezizomycotina</taxon>
        <taxon>Dothideomycetes</taxon>
        <taxon>Dothideomycetes incertae sedis</taxon>
        <taxon>Coniosporium</taxon>
    </lineage>
</organism>
<reference evidence="2" key="1">
    <citation type="submission" date="2022-10" db="EMBL/GenBank/DDBJ databases">
        <title>Culturing micro-colonial fungi from biological soil crusts in the Mojave desert and describing Neophaeococcomyces mojavensis, and introducing the new genera and species Taxawa tesnikishii.</title>
        <authorList>
            <person name="Kurbessoian T."/>
            <person name="Stajich J.E."/>
        </authorList>
    </citation>
    <scope>NUCLEOTIDE SEQUENCE</scope>
    <source>
        <strain evidence="2">TK_1</strain>
    </source>
</reference>
<evidence type="ECO:0000256" key="1">
    <source>
        <dbReference type="SAM" id="Coils"/>
    </source>
</evidence>
<accession>A0ABQ9NVC5</accession>
<evidence type="ECO:0000313" key="2">
    <source>
        <dbReference type="EMBL" id="KAJ9665209.1"/>
    </source>
</evidence>
<keyword evidence="3" id="KW-1185">Reference proteome</keyword>
<protein>
    <submittedName>
        <fullName evidence="2">Uncharacterized protein</fullName>
    </submittedName>
</protein>
<name>A0ABQ9NVC5_9PEZI</name>
<gene>
    <name evidence="2" type="ORF">H2201_004683</name>
</gene>
<proteinExistence type="predicted"/>
<dbReference type="Proteomes" id="UP001172684">
    <property type="component" value="Unassembled WGS sequence"/>
</dbReference>
<sequence>MFASRTAARSAQALRVRGATRTIRNTRFQSTNPPRDADRASGGLHPAAVGGIAGAAVSLAGFYAWYHFSGAKTIVQKTSQIKFYFDDAQKKLKENIAEKAPEPNEALSWLRQSASFYGAFIPGAKQYIDTAFNDLDTIREKHGDEVDQIVKDAFNELKDVSQQGLSAKTAQQAWEILQKHMTRIGELAGDAASEILNNHPQLKEKVGGNLDQLKKLGDQYGPEAKKQVEETWDQIRDIMKSGVSTETATKIKNLVQEKSEMIKRMGDEAWKKGMEQAKPYLDKNPQVKELVEKNADALKRGNVQELWQTVKQSVESGDTSKIEQYVKQATDKAKQSGFGGLDQIMNKFGGGEIIPKLQQLQQVAQKHGQEAEKLFKEAMDEIQQVLSKKSDQAKALADKAKRDSK</sequence>